<feature type="compositionally biased region" description="Polar residues" evidence="1">
    <location>
        <begin position="221"/>
        <end position="239"/>
    </location>
</feature>
<dbReference type="EMBL" id="KL142379">
    <property type="protein sequence ID" value="KDR76130.1"/>
    <property type="molecule type" value="Genomic_DNA"/>
</dbReference>
<feature type="compositionally biased region" description="Basic and acidic residues" evidence="1">
    <location>
        <begin position="240"/>
        <end position="255"/>
    </location>
</feature>
<feature type="region of interest" description="Disordered" evidence="1">
    <location>
        <begin position="203"/>
        <end position="255"/>
    </location>
</feature>
<organism evidence="2 3">
    <name type="scientific">Galerina marginata (strain CBS 339.88)</name>
    <dbReference type="NCBI Taxonomy" id="685588"/>
    <lineage>
        <taxon>Eukaryota</taxon>
        <taxon>Fungi</taxon>
        <taxon>Dikarya</taxon>
        <taxon>Basidiomycota</taxon>
        <taxon>Agaricomycotina</taxon>
        <taxon>Agaricomycetes</taxon>
        <taxon>Agaricomycetidae</taxon>
        <taxon>Agaricales</taxon>
        <taxon>Agaricineae</taxon>
        <taxon>Strophariaceae</taxon>
        <taxon>Galerina</taxon>
    </lineage>
</organism>
<proteinExistence type="predicted"/>
<evidence type="ECO:0000256" key="1">
    <source>
        <dbReference type="SAM" id="MobiDB-lite"/>
    </source>
</evidence>
<keyword evidence="3" id="KW-1185">Reference proteome</keyword>
<evidence type="ECO:0000313" key="3">
    <source>
        <dbReference type="Proteomes" id="UP000027222"/>
    </source>
</evidence>
<evidence type="ECO:0000313" key="2">
    <source>
        <dbReference type="EMBL" id="KDR76130.1"/>
    </source>
</evidence>
<dbReference type="AlphaFoldDB" id="A0A067SYV9"/>
<protein>
    <submittedName>
        <fullName evidence="2">Uncharacterized protein</fullName>
    </submittedName>
</protein>
<dbReference type="Proteomes" id="UP000027222">
    <property type="component" value="Unassembled WGS sequence"/>
</dbReference>
<name>A0A067SYV9_GALM3</name>
<dbReference type="OrthoDB" id="2915647at2759"/>
<dbReference type="HOGENOM" id="CLU_1156557_0_0_1"/>
<accession>A0A067SYV9</accession>
<reference evidence="3" key="1">
    <citation type="journal article" date="2014" name="Proc. Natl. Acad. Sci. U.S.A.">
        <title>Extensive sampling of basidiomycete genomes demonstrates inadequacy of the white-rot/brown-rot paradigm for wood decay fungi.</title>
        <authorList>
            <person name="Riley R."/>
            <person name="Salamov A.A."/>
            <person name="Brown D.W."/>
            <person name="Nagy L.G."/>
            <person name="Floudas D."/>
            <person name="Held B.W."/>
            <person name="Levasseur A."/>
            <person name="Lombard V."/>
            <person name="Morin E."/>
            <person name="Otillar R."/>
            <person name="Lindquist E.A."/>
            <person name="Sun H."/>
            <person name="LaButti K.M."/>
            <person name="Schmutz J."/>
            <person name="Jabbour D."/>
            <person name="Luo H."/>
            <person name="Baker S.E."/>
            <person name="Pisabarro A.G."/>
            <person name="Walton J.D."/>
            <person name="Blanchette R.A."/>
            <person name="Henrissat B."/>
            <person name="Martin F."/>
            <person name="Cullen D."/>
            <person name="Hibbett D.S."/>
            <person name="Grigoriev I.V."/>
        </authorList>
    </citation>
    <scope>NUCLEOTIDE SEQUENCE [LARGE SCALE GENOMIC DNA]</scope>
    <source>
        <strain evidence="3">CBS 339.88</strain>
    </source>
</reference>
<sequence length="255" mass="29146">MQFLNFFRFRGLKRAKHSANIFPSDWPSYLHSKCTTSTCWFPNPPQAAAGTYNCQGRPDGFFCNGTYTVTSAMASSMIKNYQHVRYLEQIKSTKVGNVERSGEDLKKWASRISIFKADSRKTLRETVRKQEYLNKTLPPIPGLSQRNVNRARFVTPPAPGEAKNDLKPLYPQVVLQYYFPQDQTSTPSPHRNLPNSFSPQKAAVLTSSRPLVPQRRPPSGHYSSNPLYGLSSPQHTSNHNAERARRHEHPYTHRR</sequence>
<gene>
    <name evidence="2" type="ORF">GALMADRAFT_139873</name>
</gene>